<evidence type="ECO:0000313" key="1">
    <source>
        <dbReference type="EMBL" id="MDD0823820.1"/>
    </source>
</evidence>
<gene>
    <name evidence="1" type="ORF">PTQ27_04940</name>
</gene>
<protein>
    <recommendedName>
        <fullName evidence="3">Restriction endonuclease</fullName>
    </recommendedName>
</protein>
<comment type="caution">
    <text evidence="1">The sequence shown here is derived from an EMBL/GenBank/DDBJ whole genome shotgun (WGS) entry which is preliminary data.</text>
</comment>
<organism evidence="1 2">
    <name type="scientific">Mannheimia cairinae</name>
    <dbReference type="NCBI Taxonomy" id="3025936"/>
    <lineage>
        <taxon>Bacteria</taxon>
        <taxon>Pseudomonadati</taxon>
        <taxon>Pseudomonadota</taxon>
        <taxon>Gammaproteobacteria</taxon>
        <taxon>Pasteurellales</taxon>
        <taxon>Pasteurellaceae</taxon>
        <taxon>Mannheimia</taxon>
    </lineage>
</organism>
<reference evidence="1 2" key="1">
    <citation type="submission" date="2023-02" db="EMBL/GenBank/DDBJ databases">
        <title>Mannheimia cairiniae sp. nov., a novel species of Mannheimia obtained from moscovy ducks (Cairina moschata) and reclassification of Mannheimia ovis as heterotypic synonym of Mannheimia pernigra.</title>
        <authorList>
            <person name="Christensen H."/>
        </authorList>
    </citation>
    <scope>NUCLEOTIDE SEQUENCE [LARGE SCALE GENOMIC DNA]</scope>
    <source>
        <strain evidence="1 2">AT1</strain>
    </source>
</reference>
<accession>A0ABT5MNZ5</accession>
<dbReference type="RefSeq" id="WP_273747680.1">
    <property type="nucleotide sequence ID" value="NZ_JAQSJE010000004.1"/>
</dbReference>
<dbReference type="EMBL" id="JAQSJE010000004">
    <property type="protein sequence ID" value="MDD0823820.1"/>
    <property type="molecule type" value="Genomic_DNA"/>
</dbReference>
<sequence length="267" mass="30332">MNINSDLVNFCDLYNLPFNHLGAILKDPKVIPMIRGKAFEFSVADKLSTILSNEIWKIEKPFLNPQLGYHDQDVLITHIPSNKKISIECKLSAKGRIKSNNSGYILSVKCMRSRTLGEELASRLAPERGVPKDSLLVHNDQYLSSDFDFVITSLANVFYATNSNGIFVWSPSEAGLKFLYSKYGINKTDKGYQDLAFNDMYVASSHALAISNNGNICTRKKCDNKLNCKFIPNYPLIEFDKNANVIQDKWFHISEIEHRLLKHIGEY</sequence>
<keyword evidence="2" id="KW-1185">Reference proteome</keyword>
<evidence type="ECO:0008006" key="3">
    <source>
        <dbReference type="Google" id="ProtNLM"/>
    </source>
</evidence>
<dbReference type="Proteomes" id="UP001221909">
    <property type="component" value="Unassembled WGS sequence"/>
</dbReference>
<evidence type="ECO:0000313" key="2">
    <source>
        <dbReference type="Proteomes" id="UP001221909"/>
    </source>
</evidence>
<name>A0ABT5MNZ5_9PAST</name>
<proteinExistence type="predicted"/>